<evidence type="ECO:0000313" key="2">
    <source>
        <dbReference type="Proteomes" id="UP000053711"/>
    </source>
</evidence>
<protein>
    <submittedName>
        <fullName evidence="1">Major facilitator superfamily protein MFS_1</fullName>
    </submittedName>
</protein>
<sequence>MAPPSEDATAPSEPHRHTPSPQARRARIGTLLMFTVNGMTFVSLIPRYPQIKADLDASRTTWGLAVGLGPLGGLILGLFAARLIRRHGSRTIALWPQILSTACLLLLARAPHIAWVFVAMIVMNAFDALTDIATDNVNSTPGLAAGSGLTVATWIMRLGFMIHPVLIGLLGDTVSLRWALVCLPAGALLILMATPAFQPVTAAPPRTDTSTEAG</sequence>
<keyword evidence="2" id="KW-1185">Reference proteome</keyword>
<proteinExistence type="predicted"/>
<dbReference type="Proteomes" id="UP000053711">
    <property type="component" value="Unassembled WGS sequence"/>
</dbReference>
<name>A0ACB4UN16_9ACTN</name>
<gene>
    <name evidence="1" type="ORF">H640_06467</name>
</gene>
<accession>A0ACB4UN16</accession>
<evidence type="ECO:0000313" key="1">
    <source>
        <dbReference type="EMBL" id="ERF64997.1"/>
    </source>
</evidence>
<comment type="caution">
    <text evidence="1">The sequence shown here is derived from an EMBL/GenBank/DDBJ whole genome shotgun (WGS) entry which is preliminary data.</text>
</comment>
<reference evidence="1 2" key="1">
    <citation type="journal article" date="2013" name="BMC Genomics">
        <title>Comparative genomics reveals distinct host-interacting traits of three major human-associated propionibacteria.</title>
        <authorList>
            <person name="Mak T.N."/>
            <person name="Schmid M."/>
            <person name="Brzuszkiewicz E."/>
            <person name="Zeng G."/>
            <person name="Meyer R."/>
            <person name="Sfanos K.S."/>
            <person name="Brinkmann V."/>
            <person name="Meyer T.F."/>
            <person name="Bruggemann H."/>
        </authorList>
    </citation>
    <scope>NUCLEOTIDE SEQUENCE [LARGE SCALE GENOMIC DNA]</scope>
    <source>
        <strain evidence="1 2">TM11</strain>
    </source>
</reference>
<organism evidence="1 2">
    <name type="scientific">Cutibacterium granulosum TM11</name>
    <dbReference type="NCBI Taxonomy" id="1292373"/>
    <lineage>
        <taxon>Bacteria</taxon>
        <taxon>Bacillati</taxon>
        <taxon>Actinomycetota</taxon>
        <taxon>Actinomycetes</taxon>
        <taxon>Propionibacteriales</taxon>
        <taxon>Propionibacteriaceae</taxon>
        <taxon>Cutibacterium</taxon>
    </lineage>
</organism>
<dbReference type="EMBL" id="AOST01000057">
    <property type="protein sequence ID" value="ERF64997.1"/>
    <property type="molecule type" value="Genomic_DNA"/>
</dbReference>